<evidence type="ECO:0000313" key="2">
    <source>
        <dbReference type="Proteomes" id="UP001317613"/>
    </source>
</evidence>
<gene>
    <name evidence="1" type="ORF">EfsSVR2332_40510</name>
</gene>
<accession>A0AC59HW67</accession>
<name>A0AC59HW67_ENTFL</name>
<proteinExistence type="predicted"/>
<reference evidence="1" key="1">
    <citation type="submission" date="2022-08" db="EMBL/GenBank/DDBJ databases">
        <title>Molecular epidemiological analysis of five strains of VanD-type vancomycin-resistant Enterococcus faecalis.</title>
        <authorList>
            <person name="Mimura K."/>
            <person name="Hashimoto Y."/>
            <person name="Tomita H."/>
        </authorList>
    </citation>
    <scope>NUCLEOTIDE SEQUENCE</scope>
    <source>
        <strain evidence="1">SVR2332</strain>
        <plasmid evidence="1">pSVR2332_phage</plasmid>
    </source>
</reference>
<protein>
    <submittedName>
        <fullName evidence="1">Uncharacterized protein</fullName>
    </submittedName>
</protein>
<geneLocation type="plasmid" evidence="1 2">
    <name>pSVR2332_phage</name>
</geneLocation>
<dbReference type="Proteomes" id="UP001317613">
    <property type="component" value="Plasmid pSVR2332_phage"/>
</dbReference>
<keyword evidence="1" id="KW-0614">Plasmid</keyword>
<sequence length="82" mass="9889">MESNDKRVGSTIELAPEQENMIRVCTRQYMDDTNNYPRAWSDRKDAVITKYKPVYRLMEKYPEPAMIQRIGNIIVDEWRKYE</sequence>
<evidence type="ECO:0000313" key="1">
    <source>
        <dbReference type="EMBL" id="BDQ63973.1"/>
    </source>
</evidence>
<organism evidence="1 2">
    <name type="scientific">Enterococcus faecalis</name>
    <name type="common">Streptococcus faecalis</name>
    <dbReference type="NCBI Taxonomy" id="1351"/>
    <lineage>
        <taxon>Bacteria</taxon>
        <taxon>Bacillati</taxon>
        <taxon>Bacillota</taxon>
        <taxon>Bacilli</taxon>
        <taxon>Lactobacillales</taxon>
        <taxon>Enterococcaceae</taxon>
        <taxon>Enterococcus</taxon>
    </lineage>
</organism>
<dbReference type="EMBL" id="AP026731">
    <property type="protein sequence ID" value="BDQ63973.1"/>
    <property type="molecule type" value="Genomic_DNA"/>
</dbReference>